<comment type="subcellular location">
    <subcellularLocation>
        <location evidence="1">Cell outer membrane</location>
        <topology evidence="1">Multi-pass membrane protein</topology>
    </subcellularLocation>
</comment>
<gene>
    <name evidence="13" type="ORF">H9L24_07150</name>
</gene>
<dbReference type="GO" id="GO:0046930">
    <property type="term" value="C:pore complex"/>
    <property type="evidence" value="ECO:0007669"/>
    <property type="project" value="UniProtKB-KW"/>
</dbReference>
<dbReference type="InterPro" id="IPR050298">
    <property type="entry name" value="Gram-neg_bact_OMP"/>
</dbReference>
<evidence type="ECO:0000256" key="4">
    <source>
        <dbReference type="ARBA" id="ARBA00022452"/>
    </source>
</evidence>
<proteinExistence type="predicted"/>
<keyword evidence="5" id="KW-0812">Transmembrane</keyword>
<evidence type="ECO:0000256" key="10">
    <source>
        <dbReference type="ARBA" id="ARBA00023237"/>
    </source>
</evidence>
<feature type="domain" description="Porin" evidence="12">
    <location>
        <begin position="8"/>
        <end position="329"/>
    </location>
</feature>
<evidence type="ECO:0000259" key="12">
    <source>
        <dbReference type="Pfam" id="PF13609"/>
    </source>
</evidence>
<evidence type="ECO:0000256" key="11">
    <source>
        <dbReference type="SAM" id="SignalP"/>
    </source>
</evidence>
<keyword evidence="14" id="KW-1185">Reference proteome</keyword>
<reference evidence="13 14" key="1">
    <citation type="submission" date="2020-08" db="EMBL/GenBank/DDBJ databases">
        <title>Genome sequence of Acidovorax monticola KACC 19171T.</title>
        <authorList>
            <person name="Hyun D.-W."/>
            <person name="Bae J.-W."/>
        </authorList>
    </citation>
    <scope>NUCLEOTIDE SEQUENCE [LARGE SCALE GENOMIC DNA]</scope>
    <source>
        <strain evidence="13 14">KACC 19171</strain>
    </source>
</reference>
<dbReference type="Gene3D" id="2.40.160.10">
    <property type="entry name" value="Porin"/>
    <property type="match status" value="1"/>
</dbReference>
<evidence type="ECO:0000256" key="2">
    <source>
        <dbReference type="ARBA" id="ARBA00011233"/>
    </source>
</evidence>
<evidence type="ECO:0000313" key="14">
    <source>
        <dbReference type="Proteomes" id="UP000516057"/>
    </source>
</evidence>
<evidence type="ECO:0000256" key="1">
    <source>
        <dbReference type="ARBA" id="ARBA00004571"/>
    </source>
</evidence>
<keyword evidence="7" id="KW-0406">Ion transport</keyword>
<feature type="signal peptide" evidence="11">
    <location>
        <begin position="1"/>
        <end position="20"/>
    </location>
</feature>
<dbReference type="GO" id="GO:0015288">
    <property type="term" value="F:porin activity"/>
    <property type="evidence" value="ECO:0007669"/>
    <property type="project" value="UniProtKB-KW"/>
</dbReference>
<dbReference type="GO" id="GO:0006811">
    <property type="term" value="P:monoatomic ion transport"/>
    <property type="evidence" value="ECO:0007669"/>
    <property type="project" value="UniProtKB-KW"/>
</dbReference>
<dbReference type="Pfam" id="PF13609">
    <property type="entry name" value="Porin_4"/>
    <property type="match status" value="1"/>
</dbReference>
<evidence type="ECO:0000256" key="5">
    <source>
        <dbReference type="ARBA" id="ARBA00022692"/>
    </source>
</evidence>
<evidence type="ECO:0000313" key="13">
    <source>
        <dbReference type="EMBL" id="QNP60589.1"/>
    </source>
</evidence>
<dbReference type="EMBL" id="CP060790">
    <property type="protein sequence ID" value="QNP60589.1"/>
    <property type="molecule type" value="Genomic_DNA"/>
</dbReference>
<feature type="chain" id="PRO_5028801869" evidence="11">
    <location>
        <begin position="21"/>
        <end position="354"/>
    </location>
</feature>
<dbReference type="SUPFAM" id="SSF56935">
    <property type="entry name" value="Porins"/>
    <property type="match status" value="1"/>
</dbReference>
<dbReference type="PANTHER" id="PTHR34501">
    <property type="entry name" value="PROTEIN YDDL-RELATED"/>
    <property type="match status" value="1"/>
</dbReference>
<evidence type="ECO:0000256" key="8">
    <source>
        <dbReference type="ARBA" id="ARBA00023114"/>
    </source>
</evidence>
<keyword evidence="10" id="KW-0998">Cell outer membrane</keyword>
<keyword evidence="6 11" id="KW-0732">Signal</keyword>
<keyword evidence="4" id="KW-1134">Transmembrane beta strand</keyword>
<dbReference type="InterPro" id="IPR023614">
    <property type="entry name" value="Porin_dom_sf"/>
</dbReference>
<name>A0A7H0HJ73_9BURK</name>
<evidence type="ECO:0000256" key="9">
    <source>
        <dbReference type="ARBA" id="ARBA00023136"/>
    </source>
</evidence>
<evidence type="ECO:0000256" key="3">
    <source>
        <dbReference type="ARBA" id="ARBA00022448"/>
    </source>
</evidence>
<keyword evidence="3" id="KW-0813">Transport</keyword>
<protein>
    <submittedName>
        <fullName evidence="13">Porin</fullName>
    </submittedName>
</protein>
<evidence type="ECO:0000256" key="6">
    <source>
        <dbReference type="ARBA" id="ARBA00022729"/>
    </source>
</evidence>
<organism evidence="13 14">
    <name type="scientific">Paenacidovorax monticola</name>
    <dbReference type="NCBI Taxonomy" id="1926868"/>
    <lineage>
        <taxon>Bacteria</taxon>
        <taxon>Pseudomonadati</taxon>
        <taxon>Pseudomonadota</taxon>
        <taxon>Betaproteobacteria</taxon>
        <taxon>Burkholderiales</taxon>
        <taxon>Comamonadaceae</taxon>
        <taxon>Paenacidovorax</taxon>
    </lineage>
</organism>
<dbReference type="Proteomes" id="UP000516057">
    <property type="component" value="Chromosome"/>
</dbReference>
<dbReference type="GO" id="GO:0009279">
    <property type="term" value="C:cell outer membrane"/>
    <property type="evidence" value="ECO:0007669"/>
    <property type="project" value="UniProtKB-SubCell"/>
</dbReference>
<dbReference type="KEGG" id="amon:H9L24_07150"/>
<accession>A0A7H0HJ73</accession>
<dbReference type="InterPro" id="IPR033900">
    <property type="entry name" value="Gram_neg_porin_domain"/>
</dbReference>
<sequence length="354" mass="37191">MSIKPLAFIALLAAPAWALAESSLTLYGIADAGVRYSSGMTASNAPSATSTSSLASGVNNTSRFGLRGREALGGGLHALFNFETGLNLDTGATANTTKFFDRAAIVGLGGSWGQVTAGRQTNLLADAVSPVDPVGMRFASFNPNIVTAAVSNHGLGLEYGTSGASSGSYRLDNSLKYTGRFGPLTARAMYSFGETAGRASAQSSAGAGLAYANAGWTISGAHQRFKTSSNLELKASIVGAAYQWGRVRLALSTARSEGETSASSRTVQRVHSLGTTWSATDAVDLTAALYRVDRQRTGRSDDGYTRAMLFAEYKLSRRSKLYVELDRTHWSAGYQGTSNKDRATGITTGLLHTF</sequence>
<keyword evidence="8" id="KW-0626">Porin</keyword>
<comment type="subunit">
    <text evidence="2">Homotrimer.</text>
</comment>
<keyword evidence="9" id="KW-0472">Membrane</keyword>
<dbReference type="RefSeq" id="WP_187737570.1">
    <property type="nucleotide sequence ID" value="NZ_CP060790.1"/>
</dbReference>
<evidence type="ECO:0000256" key="7">
    <source>
        <dbReference type="ARBA" id="ARBA00023065"/>
    </source>
</evidence>
<dbReference type="PANTHER" id="PTHR34501:SF9">
    <property type="entry name" value="MAJOR OUTER MEMBRANE PROTEIN P.IA"/>
    <property type="match status" value="1"/>
</dbReference>
<dbReference type="CDD" id="cd00342">
    <property type="entry name" value="gram_neg_porins"/>
    <property type="match status" value="1"/>
</dbReference>
<dbReference type="AlphaFoldDB" id="A0A7H0HJ73"/>